<feature type="compositionally biased region" description="Basic residues" evidence="1">
    <location>
        <begin position="1"/>
        <end position="11"/>
    </location>
</feature>
<feature type="region of interest" description="Disordered" evidence="1">
    <location>
        <begin position="305"/>
        <end position="358"/>
    </location>
</feature>
<feature type="compositionally biased region" description="Pro residues" evidence="1">
    <location>
        <begin position="92"/>
        <end position="106"/>
    </location>
</feature>
<dbReference type="Proteomes" id="UP000053558">
    <property type="component" value="Unassembled WGS sequence"/>
</dbReference>
<dbReference type="OrthoDB" id="3171339at2759"/>
<feature type="region of interest" description="Disordered" evidence="1">
    <location>
        <begin position="1"/>
        <end position="265"/>
    </location>
</feature>
<evidence type="ECO:0000259" key="2">
    <source>
        <dbReference type="Pfam" id="PF26617"/>
    </source>
</evidence>
<gene>
    <name evidence="3" type="ORF">CONPUDRAFT_110744</name>
</gene>
<evidence type="ECO:0000256" key="1">
    <source>
        <dbReference type="SAM" id="MobiDB-lite"/>
    </source>
</evidence>
<name>A0A5M3MBA8_CONPW</name>
<sequence length="631" mass="68859">MGKNSNKKGKQKAQGAEFVNAPASAVPPSPPPALHISTTEGHNPRGLGGILEEEEGDDDWGDSGKNDPWSEGAPGGWESGGTDWEQPHISPLAPPPPLPNTPPPPGSISLTMATAMQGGGGGGKRNQRGATVGWGGVSVVGEGDEGSSAWEEESVRSGGFGGNPPAPTGAWSTWAKEAEAQQKWMRPDEAEEWESEEHEEDGGWEQSGQPTAGGSWSVPQPHPAETSATFRNAWQAWGEEAKRIPKVTPAPNDVLLSAPESRSPALSHIQRSNLLYSLLNKPSQTQPTYPVPDETGYVPSQAAANEWQRAHAPPPPPAALSSFNGRKKGKKKHKRKNPPPDDGYGEGNDTINSDDYESMHDGWGRKVHFSPRAPTGGRASSAVVESLTVNAIPPNQLGLSGYDMPSKTLAYASQGLSTPLGNTPVKNTVKHFADPNFIESNGEALVNVQRALYNTHRRAKDRFHWLFPPNKDERVRDVLEWIDSVSSNLAVFGLHKFLQTRERGALLVNADYSPPKRPTEPAVDWIDYKQLQTTMDLILQESTAYYDPSTQTVVFVFLPSKTGNSVAIWRRKLAVPQNVRLELQAQITQAVATLRKDYAIHVDEIPPKRETPPSSPLNTKKKKWWKFWRSR</sequence>
<dbReference type="InterPro" id="IPR058258">
    <property type="entry name" value="CcmS-like"/>
</dbReference>
<organism evidence="3 4">
    <name type="scientific">Coniophora puteana (strain RWD-64-598)</name>
    <name type="common">Brown rot fungus</name>
    <dbReference type="NCBI Taxonomy" id="741705"/>
    <lineage>
        <taxon>Eukaryota</taxon>
        <taxon>Fungi</taxon>
        <taxon>Dikarya</taxon>
        <taxon>Basidiomycota</taxon>
        <taxon>Agaricomycotina</taxon>
        <taxon>Agaricomycetes</taxon>
        <taxon>Agaricomycetidae</taxon>
        <taxon>Boletales</taxon>
        <taxon>Coniophorineae</taxon>
        <taxon>Coniophoraceae</taxon>
        <taxon>Coniophora</taxon>
    </lineage>
</organism>
<comment type="caution">
    <text evidence="3">The sequence shown here is derived from an EMBL/GenBank/DDBJ whole genome shotgun (WGS) entry which is preliminary data.</text>
</comment>
<dbReference type="AlphaFoldDB" id="A0A5M3MBA8"/>
<accession>A0A5M3MBA8</accession>
<evidence type="ECO:0000313" key="4">
    <source>
        <dbReference type="Proteomes" id="UP000053558"/>
    </source>
</evidence>
<reference evidence="4" key="1">
    <citation type="journal article" date="2012" name="Science">
        <title>The Paleozoic origin of enzymatic lignin decomposition reconstructed from 31 fungal genomes.</title>
        <authorList>
            <person name="Floudas D."/>
            <person name="Binder M."/>
            <person name="Riley R."/>
            <person name="Barry K."/>
            <person name="Blanchette R.A."/>
            <person name="Henrissat B."/>
            <person name="Martinez A.T."/>
            <person name="Otillar R."/>
            <person name="Spatafora J.W."/>
            <person name="Yadav J.S."/>
            <person name="Aerts A."/>
            <person name="Benoit I."/>
            <person name="Boyd A."/>
            <person name="Carlson A."/>
            <person name="Copeland A."/>
            <person name="Coutinho P.M."/>
            <person name="de Vries R.P."/>
            <person name="Ferreira P."/>
            <person name="Findley K."/>
            <person name="Foster B."/>
            <person name="Gaskell J."/>
            <person name="Glotzer D."/>
            <person name="Gorecki P."/>
            <person name="Heitman J."/>
            <person name="Hesse C."/>
            <person name="Hori C."/>
            <person name="Igarashi K."/>
            <person name="Jurgens J.A."/>
            <person name="Kallen N."/>
            <person name="Kersten P."/>
            <person name="Kohler A."/>
            <person name="Kuees U."/>
            <person name="Kumar T.K.A."/>
            <person name="Kuo A."/>
            <person name="LaButti K."/>
            <person name="Larrondo L.F."/>
            <person name="Lindquist E."/>
            <person name="Ling A."/>
            <person name="Lombard V."/>
            <person name="Lucas S."/>
            <person name="Lundell T."/>
            <person name="Martin R."/>
            <person name="McLaughlin D.J."/>
            <person name="Morgenstern I."/>
            <person name="Morin E."/>
            <person name="Murat C."/>
            <person name="Nagy L.G."/>
            <person name="Nolan M."/>
            <person name="Ohm R.A."/>
            <person name="Patyshakuliyeva A."/>
            <person name="Rokas A."/>
            <person name="Ruiz-Duenas F.J."/>
            <person name="Sabat G."/>
            <person name="Salamov A."/>
            <person name="Samejima M."/>
            <person name="Schmutz J."/>
            <person name="Slot J.C."/>
            <person name="St John F."/>
            <person name="Stenlid J."/>
            <person name="Sun H."/>
            <person name="Sun S."/>
            <person name="Syed K."/>
            <person name="Tsang A."/>
            <person name="Wiebenga A."/>
            <person name="Young D."/>
            <person name="Pisabarro A."/>
            <person name="Eastwood D.C."/>
            <person name="Martin F."/>
            <person name="Cullen D."/>
            <person name="Grigoriev I.V."/>
            <person name="Hibbett D.S."/>
        </authorList>
    </citation>
    <scope>NUCLEOTIDE SEQUENCE [LARGE SCALE GENOMIC DNA]</scope>
    <source>
        <strain evidence="4">RWD-64-598 SS2</strain>
    </source>
</reference>
<feature type="domain" description="CcmS related" evidence="2">
    <location>
        <begin position="448"/>
        <end position="578"/>
    </location>
</feature>
<protein>
    <recommendedName>
        <fullName evidence="2">CcmS related domain-containing protein</fullName>
    </recommendedName>
</protein>
<feature type="compositionally biased region" description="Acidic residues" evidence="1">
    <location>
        <begin position="189"/>
        <end position="203"/>
    </location>
</feature>
<evidence type="ECO:0000313" key="3">
    <source>
        <dbReference type="EMBL" id="EIW76090.1"/>
    </source>
</evidence>
<dbReference type="KEGG" id="cput:CONPUDRAFT_110744"/>
<dbReference type="OMA" id="ANEWQRA"/>
<proteinExistence type="predicted"/>
<feature type="compositionally biased region" description="Acidic residues" evidence="1">
    <location>
        <begin position="51"/>
        <end position="61"/>
    </location>
</feature>
<feature type="compositionally biased region" description="Basic and acidic residues" evidence="1">
    <location>
        <begin position="176"/>
        <end position="188"/>
    </location>
</feature>
<dbReference type="EMBL" id="JH711586">
    <property type="protein sequence ID" value="EIW76090.1"/>
    <property type="molecule type" value="Genomic_DNA"/>
</dbReference>
<dbReference type="RefSeq" id="XP_007773367.1">
    <property type="nucleotide sequence ID" value="XM_007775177.1"/>
</dbReference>
<dbReference type="Pfam" id="PF26617">
    <property type="entry name" value="CcmS-like"/>
    <property type="match status" value="1"/>
</dbReference>
<keyword evidence="4" id="KW-1185">Reference proteome</keyword>
<feature type="compositionally biased region" description="Polar residues" evidence="1">
    <location>
        <begin position="206"/>
        <end position="218"/>
    </location>
</feature>
<feature type="compositionally biased region" description="Basic residues" evidence="1">
    <location>
        <begin position="325"/>
        <end position="337"/>
    </location>
</feature>
<dbReference type="GeneID" id="19198851"/>